<dbReference type="Proteomes" id="UP001589710">
    <property type="component" value="Unassembled WGS sequence"/>
</dbReference>
<accession>A0ABV5R2V2</accession>
<protein>
    <recommendedName>
        <fullName evidence="4">Secreted protein</fullName>
    </recommendedName>
</protein>
<comment type="caution">
    <text evidence="2">The sequence shown here is derived from an EMBL/GenBank/DDBJ whole genome shotgun (WGS) entry which is preliminary data.</text>
</comment>
<keyword evidence="1" id="KW-0732">Signal</keyword>
<sequence>MARHALSRSRRPALLRAGLTVTAMGAALGAGGAAAHAAPLPIAPAPGADSSLDAVGEATGGAVTGALGHGVSPVTNLQLDPLAKTGVDPLANGVGTQIGDFKPVTTGIVTEPLSGGGALNDLPLVGQVTGLVHG</sequence>
<dbReference type="InterPro" id="IPR006311">
    <property type="entry name" value="TAT_signal"/>
</dbReference>
<organism evidence="2 3">
    <name type="scientific">Streptomyces yanii</name>
    <dbReference type="NCBI Taxonomy" id="78510"/>
    <lineage>
        <taxon>Bacteria</taxon>
        <taxon>Bacillati</taxon>
        <taxon>Actinomycetota</taxon>
        <taxon>Actinomycetes</taxon>
        <taxon>Kitasatosporales</taxon>
        <taxon>Streptomycetaceae</taxon>
        <taxon>Streptomyces</taxon>
    </lineage>
</organism>
<evidence type="ECO:0000313" key="2">
    <source>
        <dbReference type="EMBL" id="MFB9571612.1"/>
    </source>
</evidence>
<gene>
    <name evidence="2" type="ORF">ACFFTL_04450</name>
</gene>
<feature type="chain" id="PRO_5046751329" description="Secreted protein" evidence="1">
    <location>
        <begin position="38"/>
        <end position="134"/>
    </location>
</feature>
<name>A0ABV5R2V2_9ACTN</name>
<reference evidence="2 3" key="1">
    <citation type="submission" date="2024-09" db="EMBL/GenBank/DDBJ databases">
        <authorList>
            <person name="Sun Q."/>
            <person name="Mori K."/>
        </authorList>
    </citation>
    <scope>NUCLEOTIDE SEQUENCE [LARGE SCALE GENOMIC DNA]</scope>
    <source>
        <strain evidence="2 3">JCM 3331</strain>
    </source>
</reference>
<evidence type="ECO:0000256" key="1">
    <source>
        <dbReference type="SAM" id="SignalP"/>
    </source>
</evidence>
<feature type="signal peptide" evidence="1">
    <location>
        <begin position="1"/>
        <end position="37"/>
    </location>
</feature>
<dbReference type="EMBL" id="JBHMCG010000015">
    <property type="protein sequence ID" value="MFB9571612.1"/>
    <property type="molecule type" value="Genomic_DNA"/>
</dbReference>
<evidence type="ECO:0008006" key="4">
    <source>
        <dbReference type="Google" id="ProtNLM"/>
    </source>
</evidence>
<keyword evidence="3" id="KW-1185">Reference proteome</keyword>
<evidence type="ECO:0000313" key="3">
    <source>
        <dbReference type="Proteomes" id="UP001589710"/>
    </source>
</evidence>
<dbReference type="PROSITE" id="PS51318">
    <property type="entry name" value="TAT"/>
    <property type="match status" value="1"/>
</dbReference>
<proteinExistence type="predicted"/>
<dbReference type="RefSeq" id="WP_345515163.1">
    <property type="nucleotide sequence ID" value="NZ_BAAAXD010000030.1"/>
</dbReference>